<gene>
    <name evidence="4" type="ORF">GWI33_009192</name>
</gene>
<evidence type="ECO:0000256" key="1">
    <source>
        <dbReference type="ARBA" id="ARBA00004604"/>
    </source>
</evidence>
<evidence type="ECO:0000259" key="3">
    <source>
        <dbReference type="Pfam" id="PF08698"/>
    </source>
</evidence>
<comment type="subcellular location">
    <subcellularLocation>
        <location evidence="1">Nucleus</location>
        <location evidence="1">Nucleolus</location>
    </subcellularLocation>
</comment>
<dbReference type="PANTHER" id="PTHR21686:SF12">
    <property type="entry name" value="DEOXYNUCLEOTIDYLTRANSFERASE TERMINAL-INTERACTING PROTEIN 2"/>
    <property type="match status" value="1"/>
</dbReference>
<dbReference type="EMBL" id="JAACXV010000413">
    <property type="protein sequence ID" value="KAF7277771.1"/>
    <property type="molecule type" value="Genomic_DNA"/>
</dbReference>
<name>A0A834MDL9_RHYFE</name>
<dbReference type="PANTHER" id="PTHR21686">
    <property type="entry name" value="DEOXYNUCLEOTIDYLTRANSFERASE TERMINAL-INTERACTING PROTEIN 2"/>
    <property type="match status" value="1"/>
</dbReference>
<dbReference type="GO" id="GO:0003723">
    <property type="term" value="F:RNA binding"/>
    <property type="evidence" value="ECO:0007669"/>
    <property type="project" value="TreeGrafter"/>
</dbReference>
<dbReference type="InterPro" id="IPR014810">
    <property type="entry name" value="Fcf2_C"/>
</dbReference>
<feature type="domain" description="Fcf2 pre-rRNA processing C-terminal" evidence="3">
    <location>
        <begin position="123"/>
        <end position="217"/>
    </location>
</feature>
<dbReference type="GO" id="GO:0005730">
    <property type="term" value="C:nucleolus"/>
    <property type="evidence" value="ECO:0007669"/>
    <property type="project" value="UniProtKB-SubCell"/>
</dbReference>
<comment type="caution">
    <text evidence="4">The sequence shown here is derived from an EMBL/GenBank/DDBJ whole genome shotgun (WGS) entry which is preliminary data.</text>
</comment>
<organism evidence="4 5">
    <name type="scientific">Rhynchophorus ferrugineus</name>
    <name type="common">Red palm weevil</name>
    <name type="synonym">Curculio ferrugineus</name>
    <dbReference type="NCBI Taxonomy" id="354439"/>
    <lineage>
        <taxon>Eukaryota</taxon>
        <taxon>Metazoa</taxon>
        <taxon>Ecdysozoa</taxon>
        <taxon>Arthropoda</taxon>
        <taxon>Hexapoda</taxon>
        <taxon>Insecta</taxon>
        <taxon>Pterygota</taxon>
        <taxon>Neoptera</taxon>
        <taxon>Endopterygota</taxon>
        <taxon>Coleoptera</taxon>
        <taxon>Polyphaga</taxon>
        <taxon>Cucujiformia</taxon>
        <taxon>Curculionidae</taxon>
        <taxon>Dryophthorinae</taxon>
        <taxon>Rhynchophorus</taxon>
    </lineage>
</organism>
<evidence type="ECO:0000313" key="4">
    <source>
        <dbReference type="EMBL" id="KAF7277771.1"/>
    </source>
</evidence>
<proteinExistence type="predicted"/>
<dbReference type="Pfam" id="PF08698">
    <property type="entry name" value="Fcf2"/>
    <property type="match status" value="1"/>
</dbReference>
<sequence length="243" mass="28497">MDFLIDTLGDNAAENSCNFKSNSTSTPAIKEFLAFKEQLFNSQENKVKAKTNKPLSSRPHIHQKSSTYMPSITKHRVQGTSVSTELKDALTKSVITPNFEELHQVPSYKVGKKALQKEKKKEKEKTKGKKWYGMPRTEMTEELQRDLEVLQMRSVLDPKHFYKKNDLQVLPKYFQIGVVMDSPLDYYNSRLTKKERKNTLVDELLADAEFQKYNKHKYKEIMEEKQKTHYKAWKQAKKNKKKK</sequence>
<accession>A0A834MDL9</accession>
<evidence type="ECO:0000313" key="5">
    <source>
        <dbReference type="Proteomes" id="UP000625711"/>
    </source>
</evidence>
<keyword evidence="5" id="KW-1185">Reference proteome</keyword>
<dbReference type="AlphaFoldDB" id="A0A834MDL9"/>
<protein>
    <recommendedName>
        <fullName evidence="3">Fcf2 pre-rRNA processing C-terminal domain-containing protein</fullName>
    </recommendedName>
</protein>
<dbReference type="GO" id="GO:0006396">
    <property type="term" value="P:RNA processing"/>
    <property type="evidence" value="ECO:0007669"/>
    <property type="project" value="TreeGrafter"/>
</dbReference>
<dbReference type="OrthoDB" id="427886at2759"/>
<keyword evidence="2" id="KW-0539">Nucleus</keyword>
<dbReference type="Proteomes" id="UP000625711">
    <property type="component" value="Unassembled WGS sequence"/>
</dbReference>
<dbReference type="InterPro" id="IPR039883">
    <property type="entry name" value="Fcf2/DNTTIP2"/>
</dbReference>
<reference evidence="4" key="1">
    <citation type="submission" date="2020-08" db="EMBL/GenBank/DDBJ databases">
        <title>Genome sequencing and assembly of the red palm weevil Rhynchophorus ferrugineus.</title>
        <authorList>
            <person name="Dias G.B."/>
            <person name="Bergman C.M."/>
            <person name="Manee M."/>
        </authorList>
    </citation>
    <scope>NUCLEOTIDE SEQUENCE</scope>
    <source>
        <strain evidence="4">AA-2017</strain>
        <tissue evidence="4">Whole larva</tissue>
    </source>
</reference>
<evidence type="ECO:0000256" key="2">
    <source>
        <dbReference type="ARBA" id="ARBA00023242"/>
    </source>
</evidence>